<reference evidence="2 3" key="2">
    <citation type="journal article" date="2013" name="PLoS Genet.">
        <title>Comparative genome structure, secondary metabolite, and effector coding capacity across Cochliobolus pathogens.</title>
        <authorList>
            <person name="Condon B.J."/>
            <person name="Leng Y."/>
            <person name="Wu D."/>
            <person name="Bushley K.E."/>
            <person name="Ohm R.A."/>
            <person name="Otillar R."/>
            <person name="Martin J."/>
            <person name="Schackwitz W."/>
            <person name="Grimwood J."/>
            <person name="MohdZainudin N."/>
            <person name="Xue C."/>
            <person name="Wang R."/>
            <person name="Manning V.A."/>
            <person name="Dhillon B."/>
            <person name="Tu Z.J."/>
            <person name="Steffenson B.J."/>
            <person name="Salamov A."/>
            <person name="Sun H."/>
            <person name="Lowry S."/>
            <person name="LaButti K."/>
            <person name="Han J."/>
            <person name="Copeland A."/>
            <person name="Lindquist E."/>
            <person name="Barry K."/>
            <person name="Schmutz J."/>
            <person name="Baker S.E."/>
            <person name="Ciuffetti L.M."/>
            <person name="Grigoriev I.V."/>
            <person name="Zhong S."/>
            <person name="Turgeon B.G."/>
        </authorList>
    </citation>
    <scope>NUCLEOTIDE SEQUENCE [LARGE SCALE GENOMIC DNA]</scope>
    <source>
        <strain evidence="3">28A</strain>
    </source>
</reference>
<evidence type="ECO:0000313" key="3">
    <source>
        <dbReference type="Proteomes" id="UP000016935"/>
    </source>
</evidence>
<organism evidence="2 3">
    <name type="scientific">Exserohilum turcicum (strain 28A)</name>
    <name type="common">Northern leaf blight fungus</name>
    <name type="synonym">Setosphaeria turcica</name>
    <dbReference type="NCBI Taxonomy" id="671987"/>
    <lineage>
        <taxon>Eukaryota</taxon>
        <taxon>Fungi</taxon>
        <taxon>Dikarya</taxon>
        <taxon>Ascomycota</taxon>
        <taxon>Pezizomycotina</taxon>
        <taxon>Dothideomycetes</taxon>
        <taxon>Pleosporomycetidae</taxon>
        <taxon>Pleosporales</taxon>
        <taxon>Pleosporineae</taxon>
        <taxon>Pleosporaceae</taxon>
        <taxon>Exserohilum</taxon>
    </lineage>
</organism>
<dbReference type="HOGENOM" id="CLU_1469081_0_0_1"/>
<dbReference type="GeneID" id="19403493"/>
<evidence type="ECO:0000256" key="1">
    <source>
        <dbReference type="SAM" id="SignalP"/>
    </source>
</evidence>
<sequence>MKVASSLALVLLPSLALAEASRWVCGSGLDDAALTTTVCTDLSHANCVYPKRFKKGFLIKKPRCRGNFPYLYPLMGQLINTDPCWVNGEQGRLLRKGALVAHTTTEDCTGCMKDKLCGHQVLKTVACKMLRFDIGGNYDEMKPLFISSLAFYSLFFSEFPEHGQDGCFPSLEVKEALQYNRITI</sequence>
<feature type="signal peptide" evidence="1">
    <location>
        <begin position="1"/>
        <end position="20"/>
    </location>
</feature>
<dbReference type="AlphaFoldDB" id="R0KBB1"/>
<accession>R0KBB1</accession>
<dbReference type="Proteomes" id="UP000016935">
    <property type="component" value="Unassembled WGS sequence"/>
</dbReference>
<dbReference type="RefSeq" id="XP_008025010.1">
    <property type="nucleotide sequence ID" value="XM_008026819.1"/>
</dbReference>
<proteinExistence type="predicted"/>
<name>R0KBB1_EXST2</name>
<protein>
    <submittedName>
        <fullName evidence="2">Uncharacterized protein</fullName>
    </submittedName>
</protein>
<feature type="chain" id="PRO_5004343917" evidence="1">
    <location>
        <begin position="21"/>
        <end position="184"/>
    </location>
</feature>
<gene>
    <name evidence="2" type="ORF">SETTUDRAFT_30980</name>
</gene>
<dbReference type="EMBL" id="KB908592">
    <property type="protein sequence ID" value="EOA86649.1"/>
    <property type="molecule type" value="Genomic_DNA"/>
</dbReference>
<evidence type="ECO:0000313" key="2">
    <source>
        <dbReference type="EMBL" id="EOA86649.1"/>
    </source>
</evidence>
<keyword evidence="1" id="KW-0732">Signal</keyword>
<reference evidence="2 3" key="1">
    <citation type="journal article" date="2012" name="PLoS Pathog.">
        <title>Diverse lifestyles and strategies of plant pathogenesis encoded in the genomes of eighteen Dothideomycetes fungi.</title>
        <authorList>
            <person name="Ohm R.A."/>
            <person name="Feau N."/>
            <person name="Henrissat B."/>
            <person name="Schoch C.L."/>
            <person name="Horwitz B.A."/>
            <person name="Barry K.W."/>
            <person name="Condon B.J."/>
            <person name="Copeland A.C."/>
            <person name="Dhillon B."/>
            <person name="Glaser F."/>
            <person name="Hesse C.N."/>
            <person name="Kosti I."/>
            <person name="LaButti K."/>
            <person name="Lindquist E.A."/>
            <person name="Lucas S."/>
            <person name="Salamov A.A."/>
            <person name="Bradshaw R.E."/>
            <person name="Ciuffetti L."/>
            <person name="Hamelin R.C."/>
            <person name="Kema G.H.J."/>
            <person name="Lawrence C."/>
            <person name="Scott J.A."/>
            <person name="Spatafora J.W."/>
            <person name="Turgeon B.G."/>
            <person name="de Wit P.J.G.M."/>
            <person name="Zhong S."/>
            <person name="Goodwin S.B."/>
            <person name="Grigoriev I.V."/>
        </authorList>
    </citation>
    <scope>NUCLEOTIDE SEQUENCE [LARGE SCALE GENOMIC DNA]</scope>
    <source>
        <strain evidence="3">28A</strain>
    </source>
</reference>
<keyword evidence="3" id="KW-1185">Reference proteome</keyword>